<comment type="similarity">
    <text evidence="5">Belongs to the class-III pyridoxal-phosphate-dependent aminotransferase family.</text>
</comment>
<accession>A0A1X7IY18</accession>
<dbReference type="GO" id="GO:0042802">
    <property type="term" value="F:identical protein binding"/>
    <property type="evidence" value="ECO:0007669"/>
    <property type="project" value="TreeGrafter"/>
</dbReference>
<evidence type="ECO:0000313" key="7">
    <source>
        <dbReference type="Proteomes" id="UP000192980"/>
    </source>
</evidence>
<evidence type="ECO:0000256" key="4">
    <source>
        <dbReference type="ARBA" id="ARBA00022898"/>
    </source>
</evidence>
<dbReference type="GO" id="GO:0008483">
    <property type="term" value="F:transaminase activity"/>
    <property type="evidence" value="ECO:0007669"/>
    <property type="project" value="UniProtKB-KW"/>
</dbReference>
<dbReference type="InterPro" id="IPR015424">
    <property type="entry name" value="PyrdxlP-dep_Trfase"/>
</dbReference>
<evidence type="ECO:0000256" key="3">
    <source>
        <dbReference type="ARBA" id="ARBA00022679"/>
    </source>
</evidence>
<keyword evidence="3 6" id="KW-0808">Transferase</keyword>
<name>A0A1X7IY18_9SPHI</name>
<dbReference type="Gene3D" id="3.90.1150.10">
    <property type="entry name" value="Aspartate Aminotransferase, domain 1"/>
    <property type="match status" value="1"/>
</dbReference>
<dbReference type="PANTHER" id="PTHR11986">
    <property type="entry name" value="AMINOTRANSFERASE CLASS III"/>
    <property type="match status" value="1"/>
</dbReference>
<protein>
    <submittedName>
        <fullName evidence="6">Acetylornithine aminotransferase</fullName>
    </submittedName>
</protein>
<dbReference type="InterPro" id="IPR015422">
    <property type="entry name" value="PyrdxlP-dep_Trfase_small"/>
</dbReference>
<dbReference type="GO" id="GO:0030170">
    <property type="term" value="F:pyridoxal phosphate binding"/>
    <property type="evidence" value="ECO:0007669"/>
    <property type="project" value="InterPro"/>
</dbReference>
<evidence type="ECO:0000256" key="1">
    <source>
        <dbReference type="ARBA" id="ARBA00001933"/>
    </source>
</evidence>
<evidence type="ECO:0000256" key="2">
    <source>
        <dbReference type="ARBA" id="ARBA00022576"/>
    </source>
</evidence>
<dbReference type="CDD" id="cd00610">
    <property type="entry name" value="OAT_like"/>
    <property type="match status" value="1"/>
</dbReference>
<sequence length="378" mass="41227">MNTFDVFNKLPLQIVKGKGSHVWDLHNHKYLDLYGGHAVISVGHSHPHYIATIKKQLEQVAFYSNSIEMPLQDTIAQKLGILSGLENYQFFLCNSGAEANENALKLASFHNGRKKTICFTGGFHGRTSLSVATTDNAYIKAPINETANVIQLPFNDCVALQNLFSEMGEQISSVIVEGIQGVGGIIPATPEFLSTIRNCCTQYGAIYIADAIQCGYGRTGQFFSHDIAGVKADIYTMAKGIANGFPVGALAITDFIKPSKGLLGTTFGGSYLACAATFAVLQIFEQESLVFRAKQTGEYLIGELSKMDKVVAVRGRGLMIGIELPKELSYIRTQLMEIDRILTGEAGPQIIRVLPALNLSFNDATFFLETLHTRLSQA</sequence>
<keyword evidence="2 6" id="KW-0032">Aminotransferase</keyword>
<dbReference type="Gene3D" id="3.40.640.10">
    <property type="entry name" value="Type I PLP-dependent aspartate aminotransferase-like (Major domain)"/>
    <property type="match status" value="1"/>
</dbReference>
<organism evidence="6 7">
    <name type="scientific">Sphingobacterium psychroaquaticum</name>
    <dbReference type="NCBI Taxonomy" id="561061"/>
    <lineage>
        <taxon>Bacteria</taxon>
        <taxon>Pseudomonadati</taxon>
        <taxon>Bacteroidota</taxon>
        <taxon>Sphingobacteriia</taxon>
        <taxon>Sphingobacteriales</taxon>
        <taxon>Sphingobacteriaceae</taxon>
        <taxon>Sphingobacterium</taxon>
    </lineage>
</organism>
<dbReference type="EMBL" id="FXAU01000002">
    <property type="protein sequence ID" value="SMG20091.1"/>
    <property type="molecule type" value="Genomic_DNA"/>
</dbReference>
<dbReference type="InterPro" id="IPR005814">
    <property type="entry name" value="Aminotrans_3"/>
</dbReference>
<dbReference type="RefSeq" id="WP_085472069.1">
    <property type="nucleotide sequence ID" value="NZ_CP038029.1"/>
</dbReference>
<comment type="cofactor">
    <cofactor evidence="1">
        <name>pyridoxal 5'-phosphate</name>
        <dbReference type="ChEBI" id="CHEBI:597326"/>
    </cofactor>
</comment>
<dbReference type="SUPFAM" id="SSF53383">
    <property type="entry name" value="PLP-dependent transferases"/>
    <property type="match status" value="1"/>
</dbReference>
<keyword evidence="4 5" id="KW-0663">Pyridoxal phosphate</keyword>
<dbReference type="FunFam" id="3.40.640.10:FF:000004">
    <property type="entry name" value="Acetylornithine aminotransferase"/>
    <property type="match status" value="1"/>
</dbReference>
<dbReference type="InterPro" id="IPR050103">
    <property type="entry name" value="Class-III_PLP-dep_AT"/>
</dbReference>
<dbReference type="OrthoDB" id="9801052at2"/>
<dbReference type="STRING" id="561061.SAMN05660862_1199"/>
<dbReference type="AlphaFoldDB" id="A0A1X7IY18"/>
<dbReference type="Pfam" id="PF00202">
    <property type="entry name" value="Aminotran_3"/>
    <property type="match status" value="1"/>
</dbReference>
<dbReference type="PANTHER" id="PTHR11986:SF79">
    <property type="entry name" value="ACETYLORNITHINE AMINOTRANSFERASE, MITOCHONDRIAL"/>
    <property type="match status" value="1"/>
</dbReference>
<dbReference type="PIRSF" id="PIRSF000521">
    <property type="entry name" value="Transaminase_4ab_Lys_Orn"/>
    <property type="match status" value="1"/>
</dbReference>
<gene>
    <name evidence="6" type="ORF">SAMN05660862_1199</name>
</gene>
<proteinExistence type="inferred from homology"/>
<keyword evidence="7" id="KW-1185">Reference proteome</keyword>
<evidence type="ECO:0000256" key="5">
    <source>
        <dbReference type="RuleBase" id="RU003560"/>
    </source>
</evidence>
<evidence type="ECO:0000313" key="6">
    <source>
        <dbReference type="EMBL" id="SMG20091.1"/>
    </source>
</evidence>
<reference evidence="6 7" key="1">
    <citation type="submission" date="2017-04" db="EMBL/GenBank/DDBJ databases">
        <authorList>
            <person name="Afonso C.L."/>
            <person name="Miller P.J."/>
            <person name="Scott M.A."/>
            <person name="Spackman E."/>
            <person name="Goraichik I."/>
            <person name="Dimitrov K.M."/>
            <person name="Suarez D.L."/>
            <person name="Swayne D.E."/>
        </authorList>
    </citation>
    <scope>NUCLEOTIDE SEQUENCE [LARGE SCALE GENOMIC DNA]</scope>
    <source>
        <strain evidence="6 7">DSM 22418</strain>
    </source>
</reference>
<dbReference type="Proteomes" id="UP000192980">
    <property type="component" value="Unassembled WGS sequence"/>
</dbReference>
<dbReference type="InterPro" id="IPR015421">
    <property type="entry name" value="PyrdxlP-dep_Trfase_major"/>
</dbReference>